<feature type="compositionally biased region" description="Polar residues" evidence="2">
    <location>
        <begin position="415"/>
        <end position="434"/>
    </location>
</feature>
<feature type="compositionally biased region" description="Polar residues" evidence="2">
    <location>
        <begin position="348"/>
        <end position="394"/>
    </location>
</feature>
<feature type="coiled-coil region" evidence="1">
    <location>
        <begin position="109"/>
        <end position="136"/>
    </location>
</feature>
<sequence>MTLCKFYRQGNCSCRFEHPGSNETRGHSQNRFGALSAGSSRVDSAFENALTKYSISTDAIRRDLTTEAPEWILSSYGPGRNAPGLLFEGFPREQSFEEMRLHYYAAKAVGNEQQALNEAQELYRNAKQQMDNAVNDLDGAARFVIEAEHKHPNKYDYCREMSKGAPFGVFSSGRRNGQPAPQANPFSTAPSTSASTFGQNAAPGQRPNPFGTPTFGQPSQANAAFGQPSQPSPFGQTSQSSGGLAFGQTGPATSAFGQPSALGSKPNPFGTPAFGQAAQPAASQGSAFGQASQMGGVVKPNPFASAAADATAPLPSAFAPASNQGPAPALNPFANSNANLGSANASSPFASTSALQNNASQPNPFGQQPQTQNPSPFGQQPQTQNPSPFGQATRPNPFASANGPGSKPPAIPFGQPTQNQTNGFASGGQQQQKVATAAPATTNGAGNPYPPGSSRQHPPIDSYATKKMDGTLASFKGKPVTYKDRLPGVTDFSGSWTRIWFPDGPPNYYKDTELPAEQYDEKSKSQWAAFVRNGGTFADGLMPELPPPRECTQWDF</sequence>
<dbReference type="CDD" id="cd23954">
    <property type="entry name" value="AMO1_CTD"/>
    <property type="match status" value="1"/>
</dbReference>
<evidence type="ECO:0000313" key="3">
    <source>
        <dbReference type="EMBL" id="KZZ92513.1"/>
    </source>
</evidence>
<dbReference type="EMBL" id="AZGY01000015">
    <property type="protein sequence ID" value="KZZ92513.1"/>
    <property type="molecule type" value="Genomic_DNA"/>
</dbReference>
<dbReference type="PANTHER" id="PTHR21099:SF2">
    <property type="entry name" value="SI:CH211-113E8.11"/>
    <property type="match status" value="1"/>
</dbReference>
<dbReference type="PANTHER" id="PTHR21099">
    <property type="entry name" value="RAD201"/>
    <property type="match status" value="1"/>
</dbReference>
<feature type="compositionally biased region" description="Low complexity" evidence="2">
    <location>
        <begin position="185"/>
        <end position="197"/>
    </location>
</feature>
<feature type="compositionally biased region" description="Low complexity" evidence="2">
    <location>
        <begin position="435"/>
        <end position="447"/>
    </location>
</feature>
<dbReference type="STRING" id="1081109.A0A162IF35"/>
<dbReference type="OrthoDB" id="20729at2759"/>
<reference evidence="3 4" key="1">
    <citation type="journal article" date="2016" name="Genome Biol. Evol.">
        <title>Divergent and convergent evolution of fungal pathogenicity.</title>
        <authorList>
            <person name="Shang Y."/>
            <person name="Xiao G."/>
            <person name="Zheng P."/>
            <person name="Cen K."/>
            <person name="Zhan S."/>
            <person name="Wang C."/>
        </authorList>
    </citation>
    <scope>NUCLEOTIDE SEQUENCE [LARGE SCALE GENOMIC DNA]</scope>
    <source>
        <strain evidence="3 4">RCEF 2490</strain>
    </source>
</reference>
<feature type="region of interest" description="Disordered" evidence="2">
    <location>
        <begin position="344"/>
        <end position="464"/>
    </location>
</feature>
<gene>
    <name evidence="3" type="ORF">AAL_06139</name>
</gene>
<name>A0A162IF35_9HYPO</name>
<dbReference type="GO" id="GO:0005634">
    <property type="term" value="C:nucleus"/>
    <property type="evidence" value="ECO:0007669"/>
    <property type="project" value="TreeGrafter"/>
</dbReference>
<evidence type="ECO:0000256" key="2">
    <source>
        <dbReference type="SAM" id="MobiDB-lite"/>
    </source>
</evidence>
<evidence type="ECO:0000313" key="4">
    <source>
        <dbReference type="Proteomes" id="UP000078544"/>
    </source>
</evidence>
<evidence type="ECO:0000256" key="1">
    <source>
        <dbReference type="SAM" id="Coils"/>
    </source>
</evidence>
<proteinExistence type="predicted"/>
<dbReference type="AlphaFoldDB" id="A0A162IF35"/>
<comment type="caution">
    <text evidence="3">The sequence shown here is derived from an EMBL/GenBank/DDBJ whole genome shotgun (WGS) entry which is preliminary data.</text>
</comment>
<keyword evidence="1" id="KW-0175">Coiled coil</keyword>
<protein>
    <submittedName>
        <fullName evidence="3">CCCH zinc finger domain protein</fullName>
    </submittedName>
</protein>
<organism evidence="3 4">
    <name type="scientific">Moelleriella libera RCEF 2490</name>
    <dbReference type="NCBI Taxonomy" id="1081109"/>
    <lineage>
        <taxon>Eukaryota</taxon>
        <taxon>Fungi</taxon>
        <taxon>Dikarya</taxon>
        <taxon>Ascomycota</taxon>
        <taxon>Pezizomycotina</taxon>
        <taxon>Sordariomycetes</taxon>
        <taxon>Hypocreomycetidae</taxon>
        <taxon>Hypocreales</taxon>
        <taxon>Clavicipitaceae</taxon>
        <taxon>Moelleriella</taxon>
    </lineage>
</organism>
<feature type="region of interest" description="Disordered" evidence="2">
    <location>
        <begin position="169"/>
        <end position="287"/>
    </location>
</feature>
<accession>A0A162IF35</accession>
<keyword evidence="4" id="KW-1185">Reference proteome</keyword>
<dbReference type="Proteomes" id="UP000078544">
    <property type="component" value="Unassembled WGS sequence"/>
</dbReference>
<feature type="compositionally biased region" description="Low complexity" evidence="2">
    <location>
        <begin position="272"/>
        <end position="287"/>
    </location>
</feature>
<feature type="compositionally biased region" description="Polar residues" evidence="2">
    <location>
        <begin position="214"/>
        <end position="242"/>
    </location>
</feature>